<evidence type="ECO:0000313" key="3">
    <source>
        <dbReference type="EnsemblFungi" id="MAPG_09447T0"/>
    </source>
</evidence>
<name>A0A0C4E9Z5_MAGP6</name>
<dbReference type="EMBL" id="GL876976">
    <property type="protein sequence ID" value="KLU90922.1"/>
    <property type="molecule type" value="Genomic_DNA"/>
</dbReference>
<dbReference type="SUPFAM" id="SSF50405">
    <property type="entry name" value="Actin-crosslinking proteins"/>
    <property type="match status" value="1"/>
</dbReference>
<reference evidence="3" key="4">
    <citation type="journal article" date="2015" name="G3 (Bethesda)">
        <title>Genome sequences of three phytopathogenic species of the Magnaporthaceae family of fungi.</title>
        <authorList>
            <person name="Okagaki L.H."/>
            <person name="Nunes C.C."/>
            <person name="Sailsbery J."/>
            <person name="Clay B."/>
            <person name="Brown D."/>
            <person name="John T."/>
            <person name="Oh Y."/>
            <person name="Young N."/>
            <person name="Fitzgerald M."/>
            <person name="Haas B.J."/>
            <person name="Zeng Q."/>
            <person name="Young S."/>
            <person name="Adiconis X."/>
            <person name="Fan L."/>
            <person name="Levin J.Z."/>
            <person name="Mitchell T.K."/>
            <person name="Okubara P.A."/>
            <person name="Farman M.L."/>
            <person name="Kohn L.M."/>
            <person name="Birren B."/>
            <person name="Ma L.-J."/>
            <person name="Dean R.A."/>
        </authorList>
    </citation>
    <scope>NUCLEOTIDE SEQUENCE</scope>
    <source>
        <strain evidence="3">ATCC 64411 / 73-15</strain>
    </source>
</reference>
<dbReference type="AlphaFoldDB" id="A0A0C4E9Z5"/>
<keyword evidence="4" id="KW-1185">Reference proteome</keyword>
<dbReference type="VEuPathDB" id="FungiDB:MAPG_09447"/>
<dbReference type="InterPro" id="IPR008999">
    <property type="entry name" value="Actin-crosslinking"/>
</dbReference>
<dbReference type="Proteomes" id="UP000011715">
    <property type="component" value="Unassembled WGS sequence"/>
</dbReference>
<dbReference type="EMBL" id="ADBL01002413">
    <property type="status" value="NOT_ANNOTATED_CDS"/>
    <property type="molecule type" value="Genomic_DNA"/>
</dbReference>
<dbReference type="PANTHER" id="PTHR39697">
    <property type="entry name" value="RICIN B LECTIN DOMAIN-CONTAINING PROTEIN-RELATED"/>
    <property type="match status" value="1"/>
</dbReference>
<accession>A0A0C4E9Z5</accession>
<dbReference type="EnsemblFungi" id="MAPG_09447T0">
    <property type="protein sequence ID" value="MAPG_09447T0"/>
    <property type="gene ID" value="MAPG_09447"/>
</dbReference>
<gene>
    <name evidence="2" type="ORF">MAPG_09447</name>
</gene>
<reference evidence="3" key="5">
    <citation type="submission" date="2015-06" db="UniProtKB">
        <authorList>
            <consortium name="EnsemblFungi"/>
        </authorList>
    </citation>
    <scope>IDENTIFICATION</scope>
    <source>
        <strain evidence="3">ATCC 64411</strain>
    </source>
</reference>
<feature type="compositionally biased region" description="Polar residues" evidence="1">
    <location>
        <begin position="13"/>
        <end position="24"/>
    </location>
</feature>
<dbReference type="OrthoDB" id="5289641at2759"/>
<evidence type="ECO:0000313" key="4">
    <source>
        <dbReference type="Proteomes" id="UP000011715"/>
    </source>
</evidence>
<evidence type="ECO:0000313" key="2">
    <source>
        <dbReference type="EMBL" id="KLU90922.1"/>
    </source>
</evidence>
<protein>
    <recommendedName>
        <fullName evidence="5">Ricin B lectin domain-containing protein</fullName>
    </recommendedName>
</protein>
<dbReference type="OMA" id="EHGILFC"/>
<feature type="region of interest" description="Disordered" evidence="1">
    <location>
        <begin position="1"/>
        <end position="40"/>
    </location>
</feature>
<dbReference type="eggNOG" id="ENOG502SRGE">
    <property type="taxonomic scope" value="Eukaryota"/>
</dbReference>
<proteinExistence type="predicted"/>
<reference evidence="2" key="3">
    <citation type="submission" date="2011-03" db="EMBL/GenBank/DDBJ databases">
        <title>Annotation of Magnaporthe poae ATCC 64411.</title>
        <authorList>
            <person name="Ma L.-J."/>
            <person name="Dead R."/>
            <person name="Young S.K."/>
            <person name="Zeng Q."/>
            <person name="Gargeya S."/>
            <person name="Fitzgerald M."/>
            <person name="Haas B."/>
            <person name="Abouelleil A."/>
            <person name="Alvarado L."/>
            <person name="Arachchi H.M."/>
            <person name="Berlin A."/>
            <person name="Brown A."/>
            <person name="Chapman S.B."/>
            <person name="Chen Z."/>
            <person name="Dunbar C."/>
            <person name="Freedman E."/>
            <person name="Gearin G."/>
            <person name="Gellesch M."/>
            <person name="Goldberg J."/>
            <person name="Griggs A."/>
            <person name="Gujja S."/>
            <person name="Heiman D."/>
            <person name="Howarth C."/>
            <person name="Larson L."/>
            <person name="Lui A."/>
            <person name="MacDonald P.J.P."/>
            <person name="Mehta T."/>
            <person name="Montmayeur A."/>
            <person name="Murphy C."/>
            <person name="Neiman D."/>
            <person name="Pearson M."/>
            <person name="Priest M."/>
            <person name="Roberts A."/>
            <person name="Saif S."/>
            <person name="Shea T."/>
            <person name="Shenoy N."/>
            <person name="Sisk P."/>
            <person name="Stolte C."/>
            <person name="Sykes S."/>
            <person name="Yandava C."/>
            <person name="Wortman J."/>
            <person name="Nusbaum C."/>
            <person name="Birren B."/>
        </authorList>
    </citation>
    <scope>NUCLEOTIDE SEQUENCE</scope>
    <source>
        <strain evidence="2">ATCC 64411</strain>
    </source>
</reference>
<sequence length="198" mass="22388">MGSLESQYDPEEGSTTTDDSTLTPEASEAGGPYDNEFDNRAASFDQRELEKRNLTKPWNETNPWPGNRYMIIEKKTGRAITLLNGELFLPALDREGQEAAQTAHNTWLCCEQNNYWAFQNMATGRYMGHDGGGGMRAVGSIIQNWELMVARPLPDGGYQLLMPHYWHTLRVIAIGEDGHHLTRRMHGGAVWEFRMVQA</sequence>
<evidence type="ECO:0000256" key="1">
    <source>
        <dbReference type="SAM" id="MobiDB-lite"/>
    </source>
</evidence>
<evidence type="ECO:0008006" key="5">
    <source>
        <dbReference type="Google" id="ProtNLM"/>
    </source>
</evidence>
<reference evidence="4" key="2">
    <citation type="submission" date="2010-05" db="EMBL/GenBank/DDBJ databases">
        <title>The genome sequence of Magnaporthe poae strain ATCC 64411.</title>
        <authorList>
            <person name="Ma L.-J."/>
            <person name="Dead R."/>
            <person name="Young S."/>
            <person name="Zeng Q."/>
            <person name="Koehrsen M."/>
            <person name="Alvarado L."/>
            <person name="Berlin A."/>
            <person name="Chapman S.B."/>
            <person name="Chen Z."/>
            <person name="Freedman E."/>
            <person name="Gellesch M."/>
            <person name="Goldberg J."/>
            <person name="Griggs A."/>
            <person name="Gujja S."/>
            <person name="Heilman E.R."/>
            <person name="Heiman D."/>
            <person name="Hepburn T."/>
            <person name="Howarth C."/>
            <person name="Jen D."/>
            <person name="Larson L."/>
            <person name="Mehta T."/>
            <person name="Neiman D."/>
            <person name="Pearson M."/>
            <person name="Roberts A."/>
            <person name="Saif S."/>
            <person name="Shea T."/>
            <person name="Shenoy N."/>
            <person name="Sisk P."/>
            <person name="Stolte C."/>
            <person name="Sykes S."/>
            <person name="Walk T."/>
            <person name="White J."/>
            <person name="Yandava C."/>
            <person name="Haas B."/>
            <person name="Nusbaum C."/>
            <person name="Birren B."/>
        </authorList>
    </citation>
    <scope>NUCLEOTIDE SEQUENCE [LARGE SCALE GENOMIC DNA]</scope>
    <source>
        <strain evidence="4">ATCC 64411 / 73-15</strain>
    </source>
</reference>
<reference evidence="2" key="1">
    <citation type="submission" date="2010-05" db="EMBL/GenBank/DDBJ databases">
        <title>The Genome Sequence of Magnaporthe poae strain ATCC 64411.</title>
        <authorList>
            <consortium name="The Broad Institute Genome Sequencing Platform"/>
            <consortium name="Broad Institute Genome Sequencing Center for Infectious Disease"/>
            <person name="Ma L.-J."/>
            <person name="Dead R."/>
            <person name="Young S."/>
            <person name="Zeng Q."/>
            <person name="Koehrsen M."/>
            <person name="Alvarado L."/>
            <person name="Berlin A."/>
            <person name="Chapman S.B."/>
            <person name="Chen Z."/>
            <person name="Freedman E."/>
            <person name="Gellesch M."/>
            <person name="Goldberg J."/>
            <person name="Griggs A."/>
            <person name="Gujja S."/>
            <person name="Heilman E.R."/>
            <person name="Heiman D."/>
            <person name="Hepburn T."/>
            <person name="Howarth C."/>
            <person name="Jen D."/>
            <person name="Larson L."/>
            <person name="Mehta T."/>
            <person name="Neiman D."/>
            <person name="Pearson M."/>
            <person name="Roberts A."/>
            <person name="Saif S."/>
            <person name="Shea T."/>
            <person name="Shenoy N."/>
            <person name="Sisk P."/>
            <person name="Stolte C."/>
            <person name="Sykes S."/>
            <person name="Walk T."/>
            <person name="White J."/>
            <person name="Yandava C."/>
            <person name="Haas B."/>
            <person name="Nusbaum C."/>
            <person name="Birren B."/>
        </authorList>
    </citation>
    <scope>NUCLEOTIDE SEQUENCE</scope>
    <source>
        <strain evidence="2">ATCC 64411</strain>
    </source>
</reference>
<organism evidence="3 4">
    <name type="scientific">Magnaporthiopsis poae (strain ATCC 64411 / 73-15)</name>
    <name type="common">Kentucky bluegrass fungus</name>
    <name type="synonym">Magnaporthe poae</name>
    <dbReference type="NCBI Taxonomy" id="644358"/>
    <lineage>
        <taxon>Eukaryota</taxon>
        <taxon>Fungi</taxon>
        <taxon>Dikarya</taxon>
        <taxon>Ascomycota</taxon>
        <taxon>Pezizomycotina</taxon>
        <taxon>Sordariomycetes</taxon>
        <taxon>Sordariomycetidae</taxon>
        <taxon>Magnaporthales</taxon>
        <taxon>Magnaporthaceae</taxon>
        <taxon>Magnaporthiopsis</taxon>
    </lineage>
</organism>
<dbReference type="PANTHER" id="PTHR39697:SF1">
    <property type="entry name" value="RICIN B LECTIN DOMAIN-CONTAINING PROTEIN"/>
    <property type="match status" value="1"/>
</dbReference>